<dbReference type="eggNOG" id="COG3502">
    <property type="taxonomic scope" value="Bacteria"/>
</dbReference>
<reference evidence="2" key="1">
    <citation type="journal article" date="2010" name="Stand. Genomic Sci.">
        <title>Complete genome sequence of Syntrophothermus lipocalidus type strain (TGB-C1T).</title>
        <authorList>
            <consortium name="US DOE Joint Genome Institute (JGI-PGF)"/>
            <person name="Djao O."/>
            <person name="Zhang X."/>
            <person name="Lucas S."/>
            <person name="Lapidus A."/>
            <person name="Glavina Del Rio T."/>
            <person name="Nolan M."/>
            <person name="Tice H."/>
            <person name="Cheng J."/>
            <person name="Han C."/>
            <person name="Tapia R."/>
            <person name="Goodwin L."/>
            <person name="Pitluck S."/>
            <person name="Liolios K."/>
            <person name="Ivanova N."/>
            <person name="Mavromatis K."/>
            <person name="Mikhailova N."/>
            <person name="Ovchinnikova G."/>
            <person name="Pati A."/>
            <person name="Brambilla E."/>
            <person name="Chen A."/>
            <person name="Palaniappan K."/>
            <person name="Land M."/>
            <person name="Hauser L."/>
            <person name="Chang Y."/>
            <person name="Jeffries C."/>
            <person name="Rohde M."/>
            <person name="Sikorski J."/>
            <person name="Spring S."/>
            <person name="Goker M."/>
            <person name="Detter J."/>
            <person name="Woyke T."/>
            <person name="Bristow J."/>
            <person name="Eisen J."/>
            <person name="Markowitz V."/>
            <person name="Hugenholtz P."/>
            <person name="Kyrpides N."/>
            <person name="Klenk H."/>
        </authorList>
    </citation>
    <scope>NUCLEOTIDE SEQUENCE [LARGE SCALE GENOMIC DNA]</scope>
    <source>
        <strain evidence="2">DSM 12680 / TGB-C1</strain>
    </source>
</reference>
<organism evidence="1 2">
    <name type="scientific">Syntrophothermus lipocalidus (strain DSM 12680 / TGB-C1)</name>
    <dbReference type="NCBI Taxonomy" id="643648"/>
    <lineage>
        <taxon>Bacteria</taxon>
        <taxon>Bacillati</taxon>
        <taxon>Bacillota</taxon>
        <taxon>Clostridia</taxon>
        <taxon>Eubacteriales</taxon>
        <taxon>Syntrophomonadaceae</taxon>
        <taxon>Syntrophothermus</taxon>
    </lineage>
</organism>
<evidence type="ECO:0008006" key="3">
    <source>
        <dbReference type="Google" id="ProtNLM"/>
    </source>
</evidence>
<dbReference type="KEGG" id="slp:Slip_0448"/>
<gene>
    <name evidence="1" type="ordered locus">Slip_0448</name>
</gene>
<proteinExistence type="predicted"/>
<dbReference type="STRING" id="643648.Slip_0448"/>
<dbReference type="AlphaFoldDB" id="D7CKJ7"/>
<dbReference type="EMBL" id="CP002048">
    <property type="protein sequence ID" value="ADI01232.1"/>
    <property type="molecule type" value="Genomic_DNA"/>
</dbReference>
<name>D7CKJ7_SYNLT</name>
<dbReference type="Proteomes" id="UP000000378">
    <property type="component" value="Chromosome"/>
</dbReference>
<dbReference type="RefSeq" id="WP_013174634.1">
    <property type="nucleotide sequence ID" value="NC_014220.1"/>
</dbReference>
<accession>D7CKJ7</accession>
<dbReference type="OrthoDB" id="3401376at2"/>
<protein>
    <recommendedName>
        <fullName evidence="3">DUF3866 domain-containing protein</fullName>
    </recommendedName>
</protein>
<evidence type="ECO:0000313" key="2">
    <source>
        <dbReference type="Proteomes" id="UP000000378"/>
    </source>
</evidence>
<keyword evidence="2" id="KW-1185">Reference proteome</keyword>
<dbReference type="HOGENOM" id="CLU_042007_0_0_9"/>
<sequence>MIRIKRGTVTEVTGKRRGITELVVMVEGRKEPAVSYDDLIGEVTIGDEVLLNTTAVSLGLGSGGVHFVMASLAGGEKELTGKGHIMKLRYTPLQVKVLAVEEEDSPYRDIMARADSLEGCPVLVGTLHSALAPVCAVLKATADLKVAYIMTDGASLPLVFSRSVAELKGKGLLDGTVTCGHAFGGDLEAVNYYSGLLAARWVLGADVIVVSMGPGIVGTGTKWGYTGIEQGEILNAVATLGGIPVAIPRIGFADPRARHRGVSHHTLTVLSRVCKVECLVPLPVLDQAKMGEILSVIDREKLRERHRFALEDGSVVKEAVSRFGLKVSTMGRDMESDPEFFLACGACARAAVKLLRGEPLNYVR</sequence>
<reference evidence="1 2" key="2">
    <citation type="journal article" date="2010" name="Stand. Genomic Sci.">
        <title>Complete genome sequence of Syntrophothermus lipocalidus type strain (TGB-C1).</title>
        <authorList>
            <person name="Djao O.D."/>
            <person name="Zhang X."/>
            <person name="Lucas S."/>
            <person name="Lapidus A."/>
            <person name="Del Rio T.G."/>
            <person name="Nolan M."/>
            <person name="Tice H."/>
            <person name="Cheng J.F."/>
            <person name="Han C."/>
            <person name="Tapia R."/>
            <person name="Goodwin L."/>
            <person name="Pitluck S."/>
            <person name="Liolios K."/>
            <person name="Ivanova N."/>
            <person name="Mavromatis K."/>
            <person name="Mikhailova N."/>
            <person name="Ovchinnikova G."/>
            <person name="Pati A."/>
            <person name="Brambilla E."/>
            <person name="Chen A."/>
            <person name="Palaniappan K."/>
            <person name="Land M."/>
            <person name="Hauser L."/>
            <person name="Chang Y.J."/>
            <person name="Jeffries C.D."/>
            <person name="Rohde M."/>
            <person name="Sikorski J."/>
            <person name="Spring S."/>
            <person name="Goker M."/>
            <person name="Detter J.C."/>
            <person name="Woyke T."/>
            <person name="Bristow J."/>
            <person name="Eisen J.A."/>
            <person name="Markowitz V."/>
            <person name="Hugenholtz P."/>
            <person name="Kyrpides N.C."/>
            <person name="Klenk H.P."/>
        </authorList>
    </citation>
    <scope>NUCLEOTIDE SEQUENCE [LARGE SCALE GENOMIC DNA]</scope>
    <source>
        <strain evidence="2">DSM 12680 / TGB-C1</strain>
    </source>
</reference>
<evidence type="ECO:0000313" key="1">
    <source>
        <dbReference type="EMBL" id="ADI01232.1"/>
    </source>
</evidence>
<dbReference type="Pfam" id="PF12982">
    <property type="entry name" value="DUF3866"/>
    <property type="match status" value="1"/>
</dbReference>
<dbReference type="InterPro" id="IPR024479">
    <property type="entry name" value="DUF3866"/>
</dbReference>